<reference evidence="2" key="1">
    <citation type="submission" date="2020-03" db="EMBL/GenBank/DDBJ databases">
        <authorList>
            <person name="Weist P."/>
        </authorList>
    </citation>
    <scope>NUCLEOTIDE SEQUENCE</scope>
</reference>
<dbReference type="Proteomes" id="UP001153269">
    <property type="component" value="Unassembled WGS sequence"/>
</dbReference>
<feature type="region of interest" description="Disordered" evidence="1">
    <location>
        <begin position="105"/>
        <end position="131"/>
    </location>
</feature>
<organism evidence="2 3">
    <name type="scientific">Pleuronectes platessa</name>
    <name type="common">European plaice</name>
    <dbReference type="NCBI Taxonomy" id="8262"/>
    <lineage>
        <taxon>Eukaryota</taxon>
        <taxon>Metazoa</taxon>
        <taxon>Chordata</taxon>
        <taxon>Craniata</taxon>
        <taxon>Vertebrata</taxon>
        <taxon>Euteleostomi</taxon>
        <taxon>Actinopterygii</taxon>
        <taxon>Neopterygii</taxon>
        <taxon>Teleostei</taxon>
        <taxon>Neoteleostei</taxon>
        <taxon>Acanthomorphata</taxon>
        <taxon>Carangaria</taxon>
        <taxon>Pleuronectiformes</taxon>
        <taxon>Pleuronectoidei</taxon>
        <taxon>Pleuronectidae</taxon>
        <taxon>Pleuronectes</taxon>
    </lineage>
</organism>
<protein>
    <submittedName>
        <fullName evidence="2">Uncharacterized protein</fullName>
    </submittedName>
</protein>
<dbReference type="AlphaFoldDB" id="A0A9N7TZE0"/>
<gene>
    <name evidence="2" type="ORF">PLEPLA_LOCUS9783</name>
</gene>
<keyword evidence="3" id="KW-1185">Reference proteome</keyword>
<sequence>MSLESLKQTEVLKVLSSLPAFPYLASRCVGGALKSTQEQSKAAPETRSRGVMRSEQLGVSDATKHPERAETGGKPVRSKTVRATAVGNITSVTLDKRLAEHWKHHHHHVWEQTDPSVASPGSGESHRHGKERVGMFTSDSRDDLSTETGMMVPQANPSTSELCVMSRCVDMGLRPVGAGGSALTPAKVRCGFSEPWRGTGCVREDTCVKDSM</sequence>
<dbReference type="EMBL" id="CADEAL010000552">
    <property type="protein sequence ID" value="CAB1421895.1"/>
    <property type="molecule type" value="Genomic_DNA"/>
</dbReference>
<evidence type="ECO:0000256" key="1">
    <source>
        <dbReference type="SAM" id="MobiDB-lite"/>
    </source>
</evidence>
<proteinExistence type="predicted"/>
<evidence type="ECO:0000313" key="2">
    <source>
        <dbReference type="EMBL" id="CAB1421895.1"/>
    </source>
</evidence>
<feature type="region of interest" description="Disordered" evidence="1">
    <location>
        <begin position="33"/>
        <end position="79"/>
    </location>
</feature>
<comment type="caution">
    <text evidence="2">The sequence shown here is derived from an EMBL/GenBank/DDBJ whole genome shotgun (WGS) entry which is preliminary data.</text>
</comment>
<feature type="compositionally biased region" description="Basic and acidic residues" evidence="1">
    <location>
        <begin position="62"/>
        <end position="71"/>
    </location>
</feature>
<evidence type="ECO:0000313" key="3">
    <source>
        <dbReference type="Proteomes" id="UP001153269"/>
    </source>
</evidence>
<name>A0A9N7TZE0_PLEPL</name>
<accession>A0A9N7TZE0</accession>